<feature type="transmembrane region" description="Helical" evidence="7">
    <location>
        <begin position="351"/>
        <end position="371"/>
    </location>
</feature>
<feature type="domain" description="Citrate transporter-like" evidence="8">
    <location>
        <begin position="20"/>
        <end position="337"/>
    </location>
</feature>
<feature type="transmembrane region" description="Helical" evidence="7">
    <location>
        <begin position="313"/>
        <end position="339"/>
    </location>
</feature>
<dbReference type="Pfam" id="PF03600">
    <property type="entry name" value="CitMHS"/>
    <property type="match status" value="1"/>
</dbReference>
<evidence type="ECO:0000256" key="7">
    <source>
        <dbReference type="SAM" id="Phobius"/>
    </source>
</evidence>
<feature type="transmembrane region" description="Helical" evidence="7">
    <location>
        <begin position="94"/>
        <end position="124"/>
    </location>
</feature>
<keyword evidence="2" id="KW-0813">Transport</keyword>
<dbReference type="RefSeq" id="WP_101302432.1">
    <property type="nucleotide sequence ID" value="NZ_NXGX01000004.1"/>
</dbReference>
<dbReference type="GO" id="GO:0005886">
    <property type="term" value="C:plasma membrane"/>
    <property type="evidence" value="ECO:0007669"/>
    <property type="project" value="UniProtKB-SubCell"/>
</dbReference>
<keyword evidence="5 7" id="KW-1133">Transmembrane helix</keyword>
<name>A0A2N3L6T1_9PROT</name>
<comment type="caution">
    <text evidence="9">The sequence shown here is derived from an EMBL/GenBank/DDBJ whole genome shotgun (WGS) entry which is preliminary data.</text>
</comment>
<evidence type="ECO:0000313" key="10">
    <source>
        <dbReference type="Proteomes" id="UP000233332"/>
    </source>
</evidence>
<proteinExistence type="predicted"/>
<keyword evidence="10" id="KW-1185">Reference proteome</keyword>
<evidence type="ECO:0000256" key="2">
    <source>
        <dbReference type="ARBA" id="ARBA00022448"/>
    </source>
</evidence>
<sequence>MNWLIAVVFIGVYIGMALGRWPGLAINRTGIAVFGAVVLLLSGAISGEGALAAIDFATLAVLLTLMVLSSQYAASGFFDWIGDRITNLGGGPRGLLAGVIAVCGILSAVMTNDVVVWAVTPVLISGVVARGLDPKPFVIAVVCAANAGSAATLIGNPQNLMIAEFGNLDFGSFLMVCGVPAVIGLVTVYALILRSPMMRAQLTDGGGMAPKRKDANASQPVLDKKILTKAVVATFAVIAIFVFVEDRALWSLLVVAILLLSRRLPTDQVLGRVDWHLLALFCGLFIVTGAMSQDAEIAKLFRDILVTLQIDHWAVLAAVSLAGSNTIGNVPLVMMLLSLGPDWSQSMLHGLAVFSTLSGNFLIVGSVANIIAVEQAQKTGTVISFAEYARLGVPITLISLALALGWMAFIS</sequence>
<dbReference type="PANTHER" id="PTHR43302:SF5">
    <property type="entry name" value="TRANSPORTER ARSB-RELATED"/>
    <property type="match status" value="1"/>
</dbReference>
<feature type="transmembrane region" description="Helical" evidence="7">
    <location>
        <begin position="277"/>
        <end position="293"/>
    </location>
</feature>
<feature type="transmembrane region" description="Helical" evidence="7">
    <location>
        <begin position="391"/>
        <end position="410"/>
    </location>
</feature>
<feature type="transmembrane region" description="Helical" evidence="7">
    <location>
        <begin position="249"/>
        <end position="265"/>
    </location>
</feature>
<reference evidence="9 10" key="1">
    <citation type="submission" date="2017-09" db="EMBL/GenBank/DDBJ databases">
        <title>Biodiversity and function of Thalassospira species in the particle-attached aromatic-hydrocarbon-degrading consortia from the surface seawater of the China South Sea.</title>
        <authorList>
            <person name="Dong C."/>
            <person name="Lai Q."/>
            <person name="Shao Z."/>
        </authorList>
    </citation>
    <scope>NUCLEOTIDE SEQUENCE [LARGE SCALE GENOMIC DNA]</scope>
    <source>
        <strain evidence="9 10">139Z-12</strain>
    </source>
</reference>
<evidence type="ECO:0000313" key="9">
    <source>
        <dbReference type="EMBL" id="PKR58482.1"/>
    </source>
</evidence>
<dbReference type="PANTHER" id="PTHR43302">
    <property type="entry name" value="TRANSPORTER ARSB-RELATED"/>
    <property type="match status" value="1"/>
</dbReference>
<evidence type="ECO:0000256" key="6">
    <source>
        <dbReference type="ARBA" id="ARBA00023136"/>
    </source>
</evidence>
<evidence type="ECO:0000256" key="5">
    <source>
        <dbReference type="ARBA" id="ARBA00022989"/>
    </source>
</evidence>
<comment type="subcellular location">
    <subcellularLocation>
        <location evidence="1">Cell membrane</location>
        <topology evidence="1">Multi-pass membrane protein</topology>
    </subcellularLocation>
</comment>
<evidence type="ECO:0000259" key="8">
    <source>
        <dbReference type="Pfam" id="PF03600"/>
    </source>
</evidence>
<keyword evidence="3" id="KW-1003">Cell membrane</keyword>
<dbReference type="EMBL" id="NXGX01000004">
    <property type="protein sequence ID" value="PKR58482.1"/>
    <property type="molecule type" value="Genomic_DNA"/>
</dbReference>
<gene>
    <name evidence="9" type="ORF">COO92_12175</name>
</gene>
<keyword evidence="4 7" id="KW-0812">Transmembrane</keyword>
<dbReference type="Proteomes" id="UP000233332">
    <property type="component" value="Unassembled WGS sequence"/>
</dbReference>
<feature type="transmembrane region" description="Helical" evidence="7">
    <location>
        <begin position="53"/>
        <end position="74"/>
    </location>
</feature>
<dbReference type="InterPro" id="IPR004680">
    <property type="entry name" value="Cit_transptr-like_dom"/>
</dbReference>
<evidence type="ECO:0000256" key="1">
    <source>
        <dbReference type="ARBA" id="ARBA00004651"/>
    </source>
</evidence>
<feature type="transmembrane region" description="Helical" evidence="7">
    <location>
        <begin position="136"/>
        <end position="155"/>
    </location>
</feature>
<organism evidence="9 10">
    <name type="scientific">Thalassospira lohafexi</name>
    <dbReference type="NCBI Taxonomy" id="744227"/>
    <lineage>
        <taxon>Bacteria</taxon>
        <taxon>Pseudomonadati</taxon>
        <taxon>Pseudomonadota</taxon>
        <taxon>Alphaproteobacteria</taxon>
        <taxon>Rhodospirillales</taxon>
        <taxon>Thalassospiraceae</taxon>
        <taxon>Thalassospira</taxon>
    </lineage>
</organism>
<dbReference type="GO" id="GO:0055085">
    <property type="term" value="P:transmembrane transport"/>
    <property type="evidence" value="ECO:0007669"/>
    <property type="project" value="InterPro"/>
</dbReference>
<feature type="transmembrane region" description="Helical" evidence="7">
    <location>
        <begin position="29"/>
        <end position="46"/>
    </location>
</feature>
<dbReference type="AlphaFoldDB" id="A0A2N3L6T1"/>
<keyword evidence="6 7" id="KW-0472">Membrane</keyword>
<evidence type="ECO:0000256" key="3">
    <source>
        <dbReference type="ARBA" id="ARBA00022475"/>
    </source>
</evidence>
<feature type="transmembrane region" description="Helical" evidence="7">
    <location>
        <begin position="170"/>
        <end position="192"/>
    </location>
</feature>
<protein>
    <submittedName>
        <fullName evidence="9">Anion transporter</fullName>
    </submittedName>
</protein>
<accession>A0A2N3L6T1</accession>
<evidence type="ECO:0000256" key="4">
    <source>
        <dbReference type="ARBA" id="ARBA00022692"/>
    </source>
</evidence>